<gene>
    <name evidence="2" type="ORF">SDC9_83901</name>
</gene>
<feature type="domain" description="Peptidase M16 C-terminal" evidence="1">
    <location>
        <begin position="3"/>
        <end position="131"/>
    </location>
</feature>
<dbReference type="InterPro" id="IPR011249">
    <property type="entry name" value="Metalloenz_LuxS/M16"/>
</dbReference>
<comment type="caution">
    <text evidence="2">The sequence shown here is derived from an EMBL/GenBank/DDBJ whole genome shotgun (WGS) entry which is preliminary data.</text>
</comment>
<dbReference type="Pfam" id="PF05193">
    <property type="entry name" value="Peptidase_M16_C"/>
    <property type="match status" value="1"/>
</dbReference>
<protein>
    <recommendedName>
        <fullName evidence="1">Peptidase M16 C-terminal domain-containing protein</fullName>
    </recommendedName>
</protein>
<dbReference type="GO" id="GO:0046872">
    <property type="term" value="F:metal ion binding"/>
    <property type="evidence" value="ECO:0007669"/>
    <property type="project" value="InterPro"/>
</dbReference>
<evidence type="ECO:0000259" key="1">
    <source>
        <dbReference type="Pfam" id="PF05193"/>
    </source>
</evidence>
<dbReference type="SUPFAM" id="SSF63411">
    <property type="entry name" value="LuxS/MPP-like metallohydrolase"/>
    <property type="match status" value="1"/>
</dbReference>
<dbReference type="AlphaFoldDB" id="A0A644Z8Z7"/>
<dbReference type="InterPro" id="IPR007863">
    <property type="entry name" value="Peptidase_M16_C"/>
</dbReference>
<proteinExistence type="predicted"/>
<evidence type="ECO:0000313" key="2">
    <source>
        <dbReference type="EMBL" id="MPM37292.1"/>
    </source>
</evidence>
<sequence length="202" mass="23278">MKGEFVPVPMDYQKGKSENIFKREMQNPKASVFIASTGNMERSQKNTILMSMFDQILDIVYTEKIREDEGGTYGVYTQGGISRYPKGQSVLQIIYDTDPAKMENLNTIIHRELKSIADNGPRAEDFSKVKEYMLKQYNENLKENNYWMNVLDTKYFYGEDNHSNYLTILNSITANDVKSFVKAFLSQGNEAVVVMMPKEETK</sequence>
<dbReference type="Gene3D" id="3.30.830.10">
    <property type="entry name" value="Metalloenzyme, LuxS/M16 peptidase-like"/>
    <property type="match status" value="1"/>
</dbReference>
<organism evidence="2">
    <name type="scientific">bioreactor metagenome</name>
    <dbReference type="NCBI Taxonomy" id="1076179"/>
    <lineage>
        <taxon>unclassified sequences</taxon>
        <taxon>metagenomes</taxon>
        <taxon>ecological metagenomes</taxon>
    </lineage>
</organism>
<name>A0A644Z8Z7_9ZZZZ</name>
<dbReference type="EMBL" id="VSSQ01007895">
    <property type="protein sequence ID" value="MPM37292.1"/>
    <property type="molecule type" value="Genomic_DNA"/>
</dbReference>
<accession>A0A644Z8Z7</accession>
<reference evidence="2" key="1">
    <citation type="submission" date="2019-08" db="EMBL/GenBank/DDBJ databases">
        <authorList>
            <person name="Kucharzyk K."/>
            <person name="Murdoch R.W."/>
            <person name="Higgins S."/>
            <person name="Loffler F."/>
        </authorList>
    </citation>
    <scope>NUCLEOTIDE SEQUENCE</scope>
</reference>